<comment type="caution">
    <text evidence="10">The sequence shown here is derived from an EMBL/GenBank/DDBJ whole genome shotgun (WGS) entry which is preliminary data.</text>
</comment>
<sequence length="559" mass="60965">MAVRVPRKVRFVAIAALAPLILPLAGAPALAAPPAREAAAAAEVVSIVRVRAPDRADRERLLRLDLDVMDGDRENVHVMLHGSADEARLRSTGLPVSVVVPDVAARNREARRAEEARALRRTASRLPTGRVTYRTLEETAEELARLEREHPGKVRRFALPLKSLLGHTVWAAEISRDVRRAGHKPAFLMTGLHHAREWPTVELTMEFAWDVLQNDGRDPRVTSLLDRARMIVVPIVNPDGFEMSRGLTQEQKRKNCRVNPGRVPTREECADPANFAKGVDPNRNYGAFWGGPGASHDENASNYRGEGPFSEPEIQNIRHLVHTNQITVAFSNHTPDARVLRAPSAPNEPVPADAVPYDALAQRLGGIMKWPAGPWPDIYYAASGTTEETVYYTTGAYGFTFEHTPGGRGFHPPYQYVIDQYLGIGAYPGSDAREAFLTGFEAAADPAGHGVISGRSTPGATLTLTKSFTMSTSPVARPDGSTGPALTYPVELTSSITVPRDGRFTWHVNPSPRPSQTATAHHAESWTITCRGPLGLLTQTARLTVVRGGAAHADLRRCL</sequence>
<evidence type="ECO:0000256" key="1">
    <source>
        <dbReference type="ARBA" id="ARBA00001947"/>
    </source>
</evidence>
<dbReference type="InterPro" id="IPR000834">
    <property type="entry name" value="Peptidase_M14"/>
</dbReference>
<keyword evidence="3" id="KW-0645">Protease</keyword>
<dbReference type="RefSeq" id="WP_119928139.1">
    <property type="nucleotide sequence ID" value="NZ_QZEY01000007.1"/>
</dbReference>
<dbReference type="EMBL" id="QZEY01000007">
    <property type="protein sequence ID" value="RJL31454.1"/>
    <property type="molecule type" value="Genomic_DNA"/>
</dbReference>
<dbReference type="AlphaFoldDB" id="A0A3A4AVW1"/>
<keyword evidence="11" id="KW-1185">Reference proteome</keyword>
<dbReference type="GO" id="GO:0004181">
    <property type="term" value="F:metallocarboxypeptidase activity"/>
    <property type="evidence" value="ECO:0007669"/>
    <property type="project" value="InterPro"/>
</dbReference>
<dbReference type="GO" id="GO:0008270">
    <property type="term" value="F:zinc ion binding"/>
    <property type="evidence" value="ECO:0007669"/>
    <property type="project" value="InterPro"/>
</dbReference>
<keyword evidence="6" id="KW-0482">Metalloprotease</keyword>
<protein>
    <submittedName>
        <fullName evidence="10">Peptidase M14</fullName>
    </submittedName>
</protein>
<dbReference type="PANTHER" id="PTHR11705:SF143">
    <property type="entry name" value="SLL0236 PROTEIN"/>
    <property type="match status" value="1"/>
</dbReference>
<dbReference type="GO" id="GO:0005615">
    <property type="term" value="C:extracellular space"/>
    <property type="evidence" value="ECO:0007669"/>
    <property type="project" value="TreeGrafter"/>
</dbReference>
<feature type="signal peptide" evidence="8">
    <location>
        <begin position="1"/>
        <end position="31"/>
    </location>
</feature>
<evidence type="ECO:0000313" key="10">
    <source>
        <dbReference type="EMBL" id="RJL31454.1"/>
    </source>
</evidence>
<dbReference type="SUPFAM" id="SSF53187">
    <property type="entry name" value="Zn-dependent exopeptidases"/>
    <property type="match status" value="1"/>
</dbReference>
<dbReference type="SMART" id="SM00631">
    <property type="entry name" value="Zn_pept"/>
    <property type="match status" value="1"/>
</dbReference>
<dbReference type="PROSITE" id="PS52035">
    <property type="entry name" value="PEPTIDASE_M14"/>
    <property type="match status" value="1"/>
</dbReference>
<keyword evidence="8" id="KW-0732">Signal</keyword>
<dbReference type="Gene3D" id="3.40.630.10">
    <property type="entry name" value="Zn peptidases"/>
    <property type="match status" value="1"/>
</dbReference>
<dbReference type="PANTHER" id="PTHR11705">
    <property type="entry name" value="PROTEASE FAMILY M14 CARBOXYPEPTIDASE A,B"/>
    <property type="match status" value="1"/>
</dbReference>
<evidence type="ECO:0000256" key="2">
    <source>
        <dbReference type="ARBA" id="ARBA00005988"/>
    </source>
</evidence>
<evidence type="ECO:0000256" key="5">
    <source>
        <dbReference type="ARBA" id="ARBA00022833"/>
    </source>
</evidence>
<feature type="domain" description="Peptidase M14" evidence="9">
    <location>
        <begin position="132"/>
        <end position="435"/>
    </location>
</feature>
<feature type="active site" description="Proton donor/acceptor" evidence="7">
    <location>
        <position position="402"/>
    </location>
</feature>
<proteinExistence type="inferred from homology"/>
<evidence type="ECO:0000313" key="11">
    <source>
        <dbReference type="Proteomes" id="UP000265768"/>
    </source>
</evidence>
<reference evidence="10 11" key="1">
    <citation type="submission" date="2018-09" db="EMBL/GenBank/DDBJ databases">
        <title>YIM 75507 draft genome.</title>
        <authorList>
            <person name="Tang S."/>
            <person name="Feng Y."/>
        </authorList>
    </citation>
    <scope>NUCLEOTIDE SEQUENCE [LARGE SCALE GENOMIC DNA]</scope>
    <source>
        <strain evidence="10 11">YIM 75507</strain>
    </source>
</reference>
<dbReference type="OrthoDB" id="5240362at2"/>
<evidence type="ECO:0000256" key="3">
    <source>
        <dbReference type="ARBA" id="ARBA00022670"/>
    </source>
</evidence>
<evidence type="ECO:0000256" key="4">
    <source>
        <dbReference type="ARBA" id="ARBA00022801"/>
    </source>
</evidence>
<keyword evidence="5" id="KW-0862">Zinc</keyword>
<dbReference type="Pfam" id="PF00246">
    <property type="entry name" value="Peptidase_M14"/>
    <property type="match status" value="1"/>
</dbReference>
<comment type="cofactor">
    <cofactor evidence="1">
        <name>Zn(2+)</name>
        <dbReference type="ChEBI" id="CHEBI:29105"/>
    </cofactor>
</comment>
<comment type="similarity">
    <text evidence="2 7">Belongs to the peptidase M14 family.</text>
</comment>
<feature type="chain" id="PRO_5017203828" evidence="8">
    <location>
        <begin position="32"/>
        <end position="559"/>
    </location>
</feature>
<name>A0A3A4AVW1_9ACTN</name>
<organism evidence="10 11">
    <name type="scientific">Bailinhaonella thermotolerans</name>
    <dbReference type="NCBI Taxonomy" id="1070861"/>
    <lineage>
        <taxon>Bacteria</taxon>
        <taxon>Bacillati</taxon>
        <taxon>Actinomycetota</taxon>
        <taxon>Actinomycetes</taxon>
        <taxon>Streptosporangiales</taxon>
        <taxon>Streptosporangiaceae</taxon>
        <taxon>Bailinhaonella</taxon>
    </lineage>
</organism>
<accession>A0A3A4AVW1</accession>
<keyword evidence="4" id="KW-0378">Hydrolase</keyword>
<gene>
    <name evidence="10" type="ORF">D5H75_20730</name>
</gene>
<evidence type="ECO:0000256" key="8">
    <source>
        <dbReference type="SAM" id="SignalP"/>
    </source>
</evidence>
<evidence type="ECO:0000259" key="9">
    <source>
        <dbReference type="PROSITE" id="PS52035"/>
    </source>
</evidence>
<dbReference type="GO" id="GO:0006508">
    <property type="term" value="P:proteolysis"/>
    <property type="evidence" value="ECO:0007669"/>
    <property type="project" value="UniProtKB-KW"/>
</dbReference>
<dbReference type="Proteomes" id="UP000265768">
    <property type="component" value="Unassembled WGS sequence"/>
</dbReference>
<evidence type="ECO:0000256" key="7">
    <source>
        <dbReference type="PROSITE-ProRule" id="PRU01379"/>
    </source>
</evidence>
<evidence type="ECO:0000256" key="6">
    <source>
        <dbReference type="ARBA" id="ARBA00023049"/>
    </source>
</evidence>